<gene>
    <name evidence="2" type="ORF">PLEPLA_LOCUS28919</name>
</gene>
<keyword evidence="3" id="KW-1185">Reference proteome</keyword>
<dbReference type="AlphaFoldDB" id="A0A9N7V1Q2"/>
<accession>A0A9N7V1Q2</accession>
<dbReference type="Proteomes" id="UP001153269">
    <property type="component" value="Unassembled WGS sequence"/>
</dbReference>
<feature type="compositionally biased region" description="Basic and acidic residues" evidence="1">
    <location>
        <begin position="50"/>
        <end position="67"/>
    </location>
</feature>
<comment type="caution">
    <text evidence="2">The sequence shown here is derived from an EMBL/GenBank/DDBJ whole genome shotgun (WGS) entry which is preliminary data.</text>
</comment>
<evidence type="ECO:0000313" key="2">
    <source>
        <dbReference type="EMBL" id="CAB1441134.1"/>
    </source>
</evidence>
<feature type="region of interest" description="Disordered" evidence="1">
    <location>
        <begin position="22"/>
        <end position="67"/>
    </location>
</feature>
<evidence type="ECO:0000313" key="3">
    <source>
        <dbReference type="Proteomes" id="UP001153269"/>
    </source>
</evidence>
<organism evidence="2 3">
    <name type="scientific">Pleuronectes platessa</name>
    <name type="common">European plaice</name>
    <dbReference type="NCBI Taxonomy" id="8262"/>
    <lineage>
        <taxon>Eukaryota</taxon>
        <taxon>Metazoa</taxon>
        <taxon>Chordata</taxon>
        <taxon>Craniata</taxon>
        <taxon>Vertebrata</taxon>
        <taxon>Euteleostomi</taxon>
        <taxon>Actinopterygii</taxon>
        <taxon>Neopterygii</taxon>
        <taxon>Teleostei</taxon>
        <taxon>Neoteleostei</taxon>
        <taxon>Acanthomorphata</taxon>
        <taxon>Carangaria</taxon>
        <taxon>Pleuronectiformes</taxon>
        <taxon>Pleuronectoidei</taxon>
        <taxon>Pleuronectidae</taxon>
        <taxon>Pleuronectes</taxon>
    </lineage>
</organism>
<protein>
    <submittedName>
        <fullName evidence="2">Uncharacterized protein</fullName>
    </submittedName>
</protein>
<name>A0A9N7V1Q2_PLEPL</name>
<sequence length="67" mass="7567">MQSNIQLQSPTAVQGNISVSGRAEENHLPSSRGNCHVHRARSEAAQQIWRRGDRRGEDKGMEKKEQQ</sequence>
<evidence type="ECO:0000256" key="1">
    <source>
        <dbReference type="SAM" id="MobiDB-lite"/>
    </source>
</evidence>
<dbReference type="EMBL" id="CADEAL010002569">
    <property type="protein sequence ID" value="CAB1441134.1"/>
    <property type="molecule type" value="Genomic_DNA"/>
</dbReference>
<reference evidence="2" key="1">
    <citation type="submission" date="2020-03" db="EMBL/GenBank/DDBJ databases">
        <authorList>
            <person name="Weist P."/>
        </authorList>
    </citation>
    <scope>NUCLEOTIDE SEQUENCE</scope>
</reference>
<proteinExistence type="predicted"/>